<sequence>MEIAELSLQSIAAAIDDHIQERCKLAEELKDVEAKSAAAEKALREAEKIVADARSEAVSLVEKKQLLLNKISTTNAMNDRLQKSFLKNQDKEKELESQLAKTESDISNERDKLNGEFLKLQNPTFFDLRIRDTTDFELPEM</sequence>
<organism evidence="4">
    <name type="scientific">Schistocephalus solidus</name>
    <name type="common">Tapeworm</name>
    <dbReference type="NCBI Taxonomy" id="70667"/>
    <lineage>
        <taxon>Eukaryota</taxon>
        <taxon>Metazoa</taxon>
        <taxon>Spiralia</taxon>
        <taxon>Lophotrochozoa</taxon>
        <taxon>Platyhelminthes</taxon>
        <taxon>Cestoda</taxon>
        <taxon>Eucestoda</taxon>
        <taxon>Diphyllobothriidea</taxon>
        <taxon>Diphyllobothriidae</taxon>
        <taxon>Schistocephalus</taxon>
    </lineage>
</organism>
<dbReference type="WBParaSite" id="SSLN_0000488701-mRNA-1">
    <property type="protein sequence ID" value="SSLN_0000488701-mRNA-1"/>
    <property type="gene ID" value="SSLN_0000488701"/>
</dbReference>
<evidence type="ECO:0000313" key="3">
    <source>
        <dbReference type="Proteomes" id="UP000275846"/>
    </source>
</evidence>
<dbReference type="EMBL" id="UYSU01032978">
    <property type="protein sequence ID" value="VDL91117.1"/>
    <property type="molecule type" value="Genomic_DNA"/>
</dbReference>
<proteinExistence type="predicted"/>
<accession>A0A183SKI4</accession>
<evidence type="ECO:0000313" key="4">
    <source>
        <dbReference type="WBParaSite" id="SSLN_0000488701-mRNA-1"/>
    </source>
</evidence>
<protein>
    <submittedName>
        <fullName evidence="4">OBERON-like protein</fullName>
    </submittedName>
</protein>
<evidence type="ECO:0000313" key="2">
    <source>
        <dbReference type="EMBL" id="VDL91117.1"/>
    </source>
</evidence>
<dbReference type="AlphaFoldDB" id="A0A183SKI4"/>
<reference evidence="2 3" key="2">
    <citation type="submission" date="2018-11" db="EMBL/GenBank/DDBJ databases">
        <authorList>
            <consortium name="Pathogen Informatics"/>
        </authorList>
    </citation>
    <scope>NUCLEOTIDE SEQUENCE [LARGE SCALE GENOMIC DNA]</scope>
    <source>
        <strain evidence="2 3">NST_G2</strain>
    </source>
</reference>
<feature type="coiled-coil region" evidence="1">
    <location>
        <begin position="29"/>
        <end position="63"/>
    </location>
</feature>
<keyword evidence="1" id="KW-0175">Coiled coil</keyword>
<keyword evidence="3" id="KW-1185">Reference proteome</keyword>
<dbReference type="OrthoDB" id="6261321at2759"/>
<dbReference type="Proteomes" id="UP000275846">
    <property type="component" value="Unassembled WGS sequence"/>
</dbReference>
<name>A0A183SKI4_SCHSO</name>
<gene>
    <name evidence="2" type="ORF">SSLN_LOCUS4732</name>
</gene>
<reference evidence="4" key="1">
    <citation type="submission" date="2016-06" db="UniProtKB">
        <authorList>
            <consortium name="WormBaseParasite"/>
        </authorList>
    </citation>
    <scope>IDENTIFICATION</scope>
</reference>
<evidence type="ECO:0000256" key="1">
    <source>
        <dbReference type="SAM" id="Coils"/>
    </source>
</evidence>